<dbReference type="GeneID" id="40076474"/>
<protein>
    <submittedName>
        <fullName evidence="1">Uncharacterized protein</fullName>
    </submittedName>
</protein>
<dbReference type="RefSeq" id="YP_009600668.1">
    <property type="nucleotide sequence ID" value="NC_041925.1"/>
</dbReference>
<proteinExistence type="predicted"/>
<reference evidence="1 2" key="1">
    <citation type="journal article" date="2019" name="Genomics">
        <title>Genomic analyses of a novel bacteriophage (VB_PmiS-Isfahan) within Siphoviridae family infecting Proteus mirabilis.</title>
        <authorList>
            <person name="Yazdi M."/>
            <person name="Bouzari M."/>
            <person name="Ghaemi E.A."/>
        </authorList>
    </citation>
    <scope>NUCLEOTIDE SEQUENCE [LARGE SCALE GENOMIC DNA]</scope>
</reference>
<dbReference type="KEGG" id="vg:40076474"/>
<dbReference type="EMBL" id="KY742649">
    <property type="protein sequence ID" value="AQZ54654.1"/>
    <property type="molecule type" value="Genomic_DNA"/>
</dbReference>
<sequence>MIKTVLDNIFKAHDEHRGLDNHINLSAENLIDVFNNVQSDICVDEDNLVSVITEHLDGAWRCEKYGDTIALFEIPDNWVYVELNPNGTVSKAFYV</sequence>
<name>A0A1U9ZAC2_9CAUD</name>
<organism evidence="1 2">
    <name type="scientific">Proteus phage VB_PmiS-Isfahan</name>
    <dbReference type="NCBI Taxonomy" id="1969841"/>
    <lineage>
        <taxon>Viruses</taxon>
        <taxon>Duplodnaviria</taxon>
        <taxon>Heunggongvirae</taxon>
        <taxon>Uroviricota</taxon>
        <taxon>Caudoviricetes</taxon>
        <taxon>Gorganvirus</taxon>
        <taxon>Gorganvirus isfahan</taxon>
    </lineage>
</organism>
<accession>A0A1U9ZAC2</accession>
<dbReference type="Proteomes" id="UP000221468">
    <property type="component" value="Segment"/>
</dbReference>
<evidence type="ECO:0000313" key="2">
    <source>
        <dbReference type="Proteomes" id="UP000221468"/>
    </source>
</evidence>
<keyword evidence="2" id="KW-1185">Reference proteome</keyword>
<evidence type="ECO:0000313" key="1">
    <source>
        <dbReference type="EMBL" id="AQZ54654.1"/>
    </source>
</evidence>